<evidence type="ECO:0000256" key="6">
    <source>
        <dbReference type="ARBA" id="ARBA00022679"/>
    </source>
</evidence>
<keyword evidence="7 13" id="KW-0812">Transmembrane</keyword>
<evidence type="ECO:0000256" key="11">
    <source>
        <dbReference type="ARBA" id="ARBA00093408"/>
    </source>
</evidence>
<feature type="transmembrane region" description="Helical" evidence="13">
    <location>
        <begin position="7"/>
        <end position="27"/>
    </location>
</feature>
<dbReference type="PANTHER" id="PTHR12886">
    <property type="entry name" value="PIG-M MANNOSYLTRANSFERASE"/>
    <property type="match status" value="1"/>
</dbReference>
<evidence type="ECO:0000256" key="1">
    <source>
        <dbReference type="ARBA" id="ARBA00004477"/>
    </source>
</evidence>
<evidence type="ECO:0000256" key="7">
    <source>
        <dbReference type="ARBA" id="ARBA00022692"/>
    </source>
</evidence>
<feature type="transmembrane region" description="Helical" evidence="13">
    <location>
        <begin position="337"/>
        <end position="361"/>
    </location>
</feature>
<dbReference type="OrthoDB" id="1741594at2759"/>
<feature type="transmembrane region" description="Helical" evidence="13">
    <location>
        <begin position="272"/>
        <end position="294"/>
    </location>
</feature>
<evidence type="ECO:0000313" key="14">
    <source>
        <dbReference type="EnsemblMetazoa" id="XP_020896661.1"/>
    </source>
</evidence>
<dbReference type="EC" id="2.4.1.-" evidence="13"/>
<comment type="pathway">
    <text evidence="2 13">Glycolipid biosynthesis; glycosylphosphatidylinositol-anchor biosynthesis.</text>
</comment>
<evidence type="ECO:0000256" key="4">
    <source>
        <dbReference type="ARBA" id="ARBA00022502"/>
    </source>
</evidence>
<keyword evidence="9 13" id="KW-1133">Transmembrane helix</keyword>
<evidence type="ECO:0000313" key="15">
    <source>
        <dbReference type="Proteomes" id="UP000887567"/>
    </source>
</evidence>
<dbReference type="Proteomes" id="UP000887567">
    <property type="component" value="Unplaced"/>
</dbReference>
<dbReference type="OMA" id="MLWFIGQ"/>
<keyword evidence="15" id="KW-1185">Reference proteome</keyword>
<dbReference type="AlphaFoldDB" id="A0A913WZU6"/>
<sequence length="409" mass="47438">AERSTFFSIFYLCHLALLLRIMLIFYGEWQPPHMLVKYTDIDYHVFTDAATYVHNGGSPYERETYRYTPLLAVILTPNIYLHAAFGKVLFILFDVLTGYLLYRIQIERGFEQTTAVYSACLWLFNPVAAVVSSRGNAESIMAFLVLATLYAALKNKPLLAALLLALAVHFKIFPIMYSLPLFLFIDKTRDTKFIRGNAKECVMRLTEYILSPSRIKLVFGFIITIAPPPLVLYRSYGFEFLEHTYLYHVTRTDPKHNFSAYFYMLYLTQDSAWSKLIGLLSFIPQLTLTVGFAFRHYKDVCFCCFIQTFAFVTFNKVCTSQYFLWYPPLLPLVVPQIAISLMKAILMIVAWFASQAVWLYFAYYLEFEGLNTFLNIWISSLVFLFVNLWILVEVLKNYIGMKSLKIKAS</sequence>
<organism evidence="14 15">
    <name type="scientific">Exaiptasia diaphana</name>
    <name type="common">Tropical sea anemone</name>
    <name type="synonym">Aiptasia pulchella</name>
    <dbReference type="NCBI Taxonomy" id="2652724"/>
    <lineage>
        <taxon>Eukaryota</taxon>
        <taxon>Metazoa</taxon>
        <taxon>Cnidaria</taxon>
        <taxon>Anthozoa</taxon>
        <taxon>Hexacorallia</taxon>
        <taxon>Actiniaria</taxon>
        <taxon>Aiptasiidae</taxon>
        <taxon>Exaiptasia</taxon>
    </lineage>
</organism>
<evidence type="ECO:0000256" key="2">
    <source>
        <dbReference type="ARBA" id="ARBA00004687"/>
    </source>
</evidence>
<dbReference type="GO" id="GO:0004376">
    <property type="term" value="F:GPI mannosyltransferase activity"/>
    <property type="evidence" value="ECO:0007669"/>
    <property type="project" value="InterPro"/>
</dbReference>
<evidence type="ECO:0000256" key="10">
    <source>
        <dbReference type="ARBA" id="ARBA00023136"/>
    </source>
</evidence>
<dbReference type="GO" id="GO:0006506">
    <property type="term" value="P:GPI anchor biosynthetic process"/>
    <property type="evidence" value="ECO:0007669"/>
    <property type="project" value="UniProtKB-KW"/>
</dbReference>
<dbReference type="GO" id="GO:0051751">
    <property type="term" value="F:alpha-1,4-mannosyltransferase activity"/>
    <property type="evidence" value="ECO:0007669"/>
    <property type="project" value="InterPro"/>
</dbReference>
<comment type="function">
    <text evidence="11 13">Catalytic subunit of the glycosylphosphatidylinositol-mannosyltransferase I complex which catalyzes the transfer of the first mannose, via an alpha-1,4 bond from a dolichol-phosphate-mannose (Dol-P-Man) to the glucosaminyl acyl phosphatidylinositol (GlcN-(acyl)PI) intermediate to generate alpha-D-Man-(1-&gt;4)-alpha-D-GlcN-(1-&gt;6)-(1-radyl,2-acyl-sn-glycero-3-phospho)-2-acyl-inositol and participates in the sixth step of the glycosylphosphatidylinositol-anchor biosynthesis.</text>
</comment>
<feature type="transmembrane region" description="Helical" evidence="13">
    <location>
        <begin position="373"/>
        <end position="392"/>
    </location>
</feature>
<proteinExistence type="inferred from homology"/>
<feature type="transmembrane region" description="Helical" evidence="13">
    <location>
        <begin position="301"/>
        <end position="325"/>
    </location>
</feature>
<keyword evidence="8 13" id="KW-0256">Endoplasmic reticulum</keyword>
<name>A0A913WZU6_EXADI</name>
<evidence type="ECO:0000256" key="5">
    <source>
        <dbReference type="ARBA" id="ARBA00022676"/>
    </source>
</evidence>
<evidence type="ECO:0000256" key="13">
    <source>
        <dbReference type="RuleBase" id="RU365064"/>
    </source>
</evidence>
<keyword evidence="5 13" id="KW-0328">Glycosyltransferase</keyword>
<feature type="transmembrane region" description="Helical" evidence="13">
    <location>
        <begin position="217"/>
        <end position="236"/>
    </location>
</feature>
<accession>A0A913WZU6</accession>
<dbReference type="Pfam" id="PF05007">
    <property type="entry name" value="Mannosyl_trans"/>
    <property type="match status" value="1"/>
</dbReference>
<evidence type="ECO:0000256" key="3">
    <source>
        <dbReference type="ARBA" id="ARBA00011071"/>
    </source>
</evidence>
<dbReference type="KEGG" id="epa:110235536"/>
<dbReference type="GeneID" id="110235536"/>
<feature type="transmembrane region" description="Helical" evidence="13">
    <location>
        <begin position="159"/>
        <end position="185"/>
    </location>
</feature>
<dbReference type="GO" id="GO:1990529">
    <property type="term" value="C:glycosylphosphatidylinositol-mannosyltransferase I complex"/>
    <property type="evidence" value="ECO:0007669"/>
    <property type="project" value="TreeGrafter"/>
</dbReference>
<reference evidence="14" key="1">
    <citation type="submission" date="2022-11" db="UniProtKB">
        <authorList>
            <consortium name="EnsemblMetazoa"/>
        </authorList>
    </citation>
    <scope>IDENTIFICATION</scope>
</reference>
<evidence type="ECO:0000256" key="12">
    <source>
        <dbReference type="ARBA" id="ARBA00093608"/>
    </source>
</evidence>
<dbReference type="RefSeq" id="XP_020896661.1">
    <property type="nucleotide sequence ID" value="XM_021041002.2"/>
</dbReference>
<dbReference type="GO" id="GO:0005789">
    <property type="term" value="C:endoplasmic reticulum membrane"/>
    <property type="evidence" value="ECO:0007669"/>
    <property type="project" value="UniProtKB-SubCell"/>
</dbReference>
<dbReference type="InterPro" id="IPR007704">
    <property type="entry name" value="PIG-M"/>
</dbReference>
<dbReference type="EnsemblMetazoa" id="XM_021041002.2">
    <property type="protein sequence ID" value="XP_020896661.1"/>
    <property type="gene ID" value="LOC110235536"/>
</dbReference>
<keyword evidence="10 13" id="KW-0472">Membrane</keyword>
<comment type="similarity">
    <text evidence="3 13">Belongs to the PIGM family.</text>
</comment>
<protein>
    <recommendedName>
        <fullName evidence="12 13">GPI alpha-1,4-mannosyltransferase I, catalytic subunit</fullName>
        <ecNumber evidence="13">2.4.1.-</ecNumber>
    </recommendedName>
    <alternativeName>
        <fullName evidence="13">GPI mannosyltransferase I</fullName>
    </alternativeName>
</protein>
<feature type="transmembrane region" description="Helical" evidence="13">
    <location>
        <begin position="79"/>
        <end position="102"/>
    </location>
</feature>
<keyword evidence="6 13" id="KW-0808">Transferase</keyword>
<comment type="subcellular location">
    <subcellularLocation>
        <location evidence="1 13">Endoplasmic reticulum membrane</location>
        <topology evidence="1 13">Multi-pass membrane protein</topology>
    </subcellularLocation>
</comment>
<evidence type="ECO:0000256" key="8">
    <source>
        <dbReference type="ARBA" id="ARBA00022824"/>
    </source>
</evidence>
<evidence type="ECO:0000256" key="9">
    <source>
        <dbReference type="ARBA" id="ARBA00022989"/>
    </source>
</evidence>
<keyword evidence="4 13" id="KW-0337">GPI-anchor biosynthesis</keyword>
<dbReference type="PANTHER" id="PTHR12886:SF0">
    <property type="entry name" value="GPI MANNOSYLTRANSFERASE 1"/>
    <property type="match status" value="1"/>
</dbReference>